<reference evidence="2" key="1">
    <citation type="submission" date="2017-05" db="EMBL/GenBank/DDBJ databases">
        <authorList>
            <person name="Sung H."/>
        </authorList>
    </citation>
    <scope>NUCLEOTIDE SEQUENCE [LARGE SCALE GENOMIC DNA]</scope>
    <source>
        <strain evidence="2">AR23208</strain>
    </source>
</reference>
<dbReference type="Pfam" id="PF24715">
    <property type="entry name" value="YxiF"/>
    <property type="match status" value="1"/>
</dbReference>
<accession>A0A1Y0IMY4</accession>
<gene>
    <name evidence="1" type="ORF">CBW65_11750</name>
</gene>
<sequence>MDKKYNIEMEDFALNLEERQKKITELKRKQKQQNLLKGLSPRIGLTPESFLTVEETQRLLHAAFQKIDRADNLAKSEPSIESFIQRLSDTLAEVVLPPDTEVILFLYEEGEIEAVKLEFRALQENFSLLLPLTGFTQGRFDILIVQPQLRFGLCVERGEYEYTFASWGF</sequence>
<protein>
    <submittedName>
        <fullName evidence="1">Uncharacterized protein</fullName>
    </submittedName>
</protein>
<evidence type="ECO:0000313" key="1">
    <source>
        <dbReference type="EMBL" id="ARU61610.1"/>
    </source>
</evidence>
<dbReference type="EMBL" id="CP021434">
    <property type="protein sequence ID" value="ARU61610.1"/>
    <property type="molecule type" value="Genomic_DNA"/>
</dbReference>
<dbReference type="RefSeq" id="WP_087456989.1">
    <property type="nucleotide sequence ID" value="NZ_CP021434.1"/>
</dbReference>
<dbReference type="KEGG" id="tum:CBW65_11750"/>
<organism evidence="1 2">
    <name type="scientific">Tumebacillus avium</name>
    <dbReference type="NCBI Taxonomy" id="1903704"/>
    <lineage>
        <taxon>Bacteria</taxon>
        <taxon>Bacillati</taxon>
        <taxon>Bacillota</taxon>
        <taxon>Bacilli</taxon>
        <taxon>Bacillales</taxon>
        <taxon>Alicyclobacillaceae</taxon>
        <taxon>Tumebacillus</taxon>
    </lineage>
</organism>
<proteinExistence type="predicted"/>
<keyword evidence="2" id="KW-1185">Reference proteome</keyword>
<dbReference type="Proteomes" id="UP000195437">
    <property type="component" value="Chromosome"/>
</dbReference>
<dbReference type="InterPro" id="IPR057807">
    <property type="entry name" value="YxiF"/>
</dbReference>
<dbReference type="AlphaFoldDB" id="A0A1Y0IMY4"/>
<name>A0A1Y0IMY4_9BACL</name>
<dbReference type="OrthoDB" id="2847122at2"/>
<evidence type="ECO:0000313" key="2">
    <source>
        <dbReference type="Proteomes" id="UP000195437"/>
    </source>
</evidence>